<gene>
    <name evidence="2" type="ORF">LSH36_875g00001</name>
</gene>
<evidence type="ECO:0000313" key="2">
    <source>
        <dbReference type="EMBL" id="KAK2143116.1"/>
    </source>
</evidence>
<evidence type="ECO:0000313" key="3">
    <source>
        <dbReference type="Proteomes" id="UP001208570"/>
    </source>
</evidence>
<accession>A0AAD9IY40</accession>
<dbReference type="SMART" id="SM00327">
    <property type="entry name" value="VWA"/>
    <property type="match status" value="1"/>
</dbReference>
<protein>
    <recommendedName>
        <fullName evidence="1">VWFA domain-containing protein</fullName>
    </recommendedName>
</protein>
<proteinExistence type="predicted"/>
<dbReference type="AlphaFoldDB" id="A0AAD9IY40"/>
<reference evidence="2" key="1">
    <citation type="journal article" date="2023" name="Mol. Biol. Evol.">
        <title>Third-Generation Sequencing Reveals the Adaptive Role of the Epigenome in Three Deep-Sea Polychaetes.</title>
        <authorList>
            <person name="Perez M."/>
            <person name="Aroh O."/>
            <person name="Sun Y."/>
            <person name="Lan Y."/>
            <person name="Juniper S.K."/>
            <person name="Young C.R."/>
            <person name="Angers B."/>
            <person name="Qian P.Y."/>
        </authorList>
    </citation>
    <scope>NUCLEOTIDE SEQUENCE</scope>
    <source>
        <strain evidence="2">P08H-3</strain>
    </source>
</reference>
<feature type="non-terminal residue" evidence="2">
    <location>
        <position position="1"/>
    </location>
</feature>
<dbReference type="EMBL" id="JAODUP010000875">
    <property type="protein sequence ID" value="KAK2143116.1"/>
    <property type="molecule type" value="Genomic_DNA"/>
</dbReference>
<sequence>FLYVAGDKKASRTNSILECPIDIAFLLDSSSSVTPENWKKTLKFVEGFERRIDFSWSDARIAVVSFGNNATTEVYLNIFNGFERVVSGIAYKDQSRNTAAGLKAINDMVFKLSKGDRLEMTNVVILITNGLSTSEQIQNLMAAKQLKRKAFVFVIGMGDRYVRQEGKAIASKPSYLFHREADY</sequence>
<dbReference type="Gene3D" id="3.40.50.410">
    <property type="entry name" value="von Willebrand factor, type A domain"/>
    <property type="match status" value="1"/>
</dbReference>
<dbReference type="PANTHER" id="PTHR24020">
    <property type="entry name" value="COLLAGEN ALPHA"/>
    <property type="match status" value="1"/>
</dbReference>
<name>A0AAD9IY40_9ANNE</name>
<dbReference type="InterPro" id="IPR036465">
    <property type="entry name" value="vWFA_dom_sf"/>
</dbReference>
<dbReference type="InterPro" id="IPR050525">
    <property type="entry name" value="ECM_Assembly_Org"/>
</dbReference>
<dbReference type="CDD" id="cd00198">
    <property type="entry name" value="vWFA"/>
    <property type="match status" value="1"/>
</dbReference>
<feature type="non-terminal residue" evidence="2">
    <location>
        <position position="183"/>
    </location>
</feature>
<dbReference type="SUPFAM" id="SSF53300">
    <property type="entry name" value="vWA-like"/>
    <property type="match status" value="1"/>
</dbReference>
<organism evidence="2 3">
    <name type="scientific">Paralvinella palmiformis</name>
    <dbReference type="NCBI Taxonomy" id="53620"/>
    <lineage>
        <taxon>Eukaryota</taxon>
        <taxon>Metazoa</taxon>
        <taxon>Spiralia</taxon>
        <taxon>Lophotrochozoa</taxon>
        <taxon>Annelida</taxon>
        <taxon>Polychaeta</taxon>
        <taxon>Sedentaria</taxon>
        <taxon>Canalipalpata</taxon>
        <taxon>Terebellida</taxon>
        <taxon>Terebelliformia</taxon>
        <taxon>Alvinellidae</taxon>
        <taxon>Paralvinella</taxon>
    </lineage>
</organism>
<dbReference type="Pfam" id="PF00092">
    <property type="entry name" value="VWA"/>
    <property type="match status" value="1"/>
</dbReference>
<comment type="caution">
    <text evidence="2">The sequence shown here is derived from an EMBL/GenBank/DDBJ whole genome shotgun (WGS) entry which is preliminary data.</text>
</comment>
<feature type="domain" description="VWFA" evidence="1">
    <location>
        <begin position="22"/>
        <end position="183"/>
    </location>
</feature>
<dbReference type="InterPro" id="IPR002035">
    <property type="entry name" value="VWF_A"/>
</dbReference>
<dbReference type="PANTHER" id="PTHR24020:SF84">
    <property type="entry name" value="VWFA DOMAIN-CONTAINING PROTEIN"/>
    <property type="match status" value="1"/>
</dbReference>
<dbReference type="Proteomes" id="UP001208570">
    <property type="component" value="Unassembled WGS sequence"/>
</dbReference>
<dbReference type="PRINTS" id="PR00453">
    <property type="entry name" value="VWFADOMAIN"/>
</dbReference>
<dbReference type="PROSITE" id="PS50234">
    <property type="entry name" value="VWFA"/>
    <property type="match status" value="1"/>
</dbReference>
<evidence type="ECO:0000259" key="1">
    <source>
        <dbReference type="PROSITE" id="PS50234"/>
    </source>
</evidence>
<keyword evidence="3" id="KW-1185">Reference proteome</keyword>